<evidence type="ECO:0000313" key="7">
    <source>
        <dbReference type="Proteomes" id="UP000487268"/>
    </source>
</evidence>
<feature type="signal peptide" evidence="5">
    <location>
        <begin position="1"/>
        <end position="28"/>
    </location>
</feature>
<organism evidence="6 7">
    <name type="scientific">Actinomadura macrotermitis</name>
    <dbReference type="NCBI Taxonomy" id="2585200"/>
    <lineage>
        <taxon>Bacteria</taxon>
        <taxon>Bacillati</taxon>
        <taxon>Actinomycetota</taxon>
        <taxon>Actinomycetes</taxon>
        <taxon>Streptosporangiales</taxon>
        <taxon>Thermomonosporaceae</taxon>
        <taxon>Actinomadura</taxon>
    </lineage>
</organism>
<dbReference type="InterPro" id="IPR000413">
    <property type="entry name" value="Integrin_alpha"/>
</dbReference>
<keyword evidence="4" id="KW-0325">Glycoprotein</keyword>
<dbReference type="AlphaFoldDB" id="A0A7K0BVN3"/>
<name>A0A7K0BVN3_9ACTN</name>
<evidence type="ECO:0000256" key="5">
    <source>
        <dbReference type="SAM" id="SignalP"/>
    </source>
</evidence>
<dbReference type="PRINTS" id="PR01185">
    <property type="entry name" value="INTEGRINA"/>
</dbReference>
<sequence length="465" mass="46845">MRSWVAGTLALSATIGLAGLAVPAEAKAAAKPYDFNGDGRRDLAIGSPGGRVGKASGAGFVSVVYGSASGIGGARKVIGQNSAGVPGAAEAGDRFGSSLASADFNRDGYADLAVGAPGENAGTGSVTILWGSRSGLAKASVHTEARAAKGHRFGESLAAGDIQGDGSPELFVTVPGTSTYTWLYFGGARAKAMDAPARIRSARDVDQSWVAAGDVNGDGRGDVAYGWFDHDDPEVDHRRGFTVFYGTSGGGFTRGTTVYKAVFSLAIADFDGDRRGDVAAGDIYDSPWVGGSVRVYRGSPFGLSGSYDIHQGTPGVPGIGRVEDDFGYALAAGDVNGDGRADLAVGAPKSDVGGAFDAGTAFLLLGSPSGLTGRGAQEFSQASRGVPGTAVAHEHFGLQVSLLDHDRDGRADLVSGAPDEDRGDGGVTFLRGGASGLVARGASALSATTLGVRGRAAHVGGRLGR</sequence>
<evidence type="ECO:0000256" key="4">
    <source>
        <dbReference type="ARBA" id="ARBA00023180"/>
    </source>
</evidence>
<dbReference type="SUPFAM" id="SSF69318">
    <property type="entry name" value="Integrin alpha N-terminal domain"/>
    <property type="match status" value="2"/>
</dbReference>
<dbReference type="PROSITE" id="PS51470">
    <property type="entry name" value="FG_GAP"/>
    <property type="match status" value="2"/>
</dbReference>
<dbReference type="InterPro" id="IPR028994">
    <property type="entry name" value="Integrin_alpha_N"/>
</dbReference>
<dbReference type="SMART" id="SM00191">
    <property type="entry name" value="Int_alpha"/>
    <property type="match status" value="6"/>
</dbReference>
<keyword evidence="2" id="KW-0677">Repeat</keyword>
<dbReference type="InterPro" id="IPR013517">
    <property type="entry name" value="FG-GAP"/>
</dbReference>
<dbReference type="GO" id="GO:0008305">
    <property type="term" value="C:integrin complex"/>
    <property type="evidence" value="ECO:0007669"/>
    <property type="project" value="InterPro"/>
</dbReference>
<reference evidence="6 7" key="1">
    <citation type="submission" date="2019-10" db="EMBL/GenBank/DDBJ databases">
        <title>Actinomadura rubteroloni sp. nov. and Actinomadura macrotermitis sp. nov., isolated from the gut of fungus growing-termite Macrotermes natalensis.</title>
        <authorList>
            <person name="Benndorf R."/>
            <person name="Martin K."/>
            <person name="Kuefner M."/>
            <person name="De Beer W."/>
            <person name="Kaster A.-K."/>
            <person name="Vollmers J."/>
            <person name="Poulsen M."/>
            <person name="Beemelmanns C."/>
        </authorList>
    </citation>
    <scope>NUCLEOTIDE SEQUENCE [LARGE SCALE GENOMIC DNA]</scope>
    <source>
        <strain evidence="6 7">RB68</strain>
    </source>
</reference>
<dbReference type="RefSeq" id="WP_328594289.1">
    <property type="nucleotide sequence ID" value="NZ_WEGH01000002.1"/>
</dbReference>
<keyword evidence="3" id="KW-0378">Hydrolase</keyword>
<evidence type="ECO:0000313" key="6">
    <source>
        <dbReference type="EMBL" id="MQY05233.1"/>
    </source>
</evidence>
<evidence type="ECO:0000256" key="2">
    <source>
        <dbReference type="ARBA" id="ARBA00022737"/>
    </source>
</evidence>
<keyword evidence="1 5" id="KW-0732">Signal</keyword>
<evidence type="ECO:0008006" key="8">
    <source>
        <dbReference type="Google" id="ProtNLM"/>
    </source>
</evidence>
<feature type="chain" id="PRO_5029494878" description="VCBS repeat-containing protein" evidence="5">
    <location>
        <begin position="29"/>
        <end position="465"/>
    </location>
</feature>
<accession>A0A7K0BVN3</accession>
<dbReference type="GO" id="GO:0016787">
    <property type="term" value="F:hydrolase activity"/>
    <property type="evidence" value="ECO:0007669"/>
    <property type="project" value="UniProtKB-KW"/>
</dbReference>
<proteinExistence type="predicted"/>
<dbReference type="InterPro" id="IPR013519">
    <property type="entry name" value="Int_alpha_beta-p"/>
</dbReference>
<protein>
    <recommendedName>
        <fullName evidence="8">VCBS repeat-containing protein</fullName>
    </recommendedName>
</protein>
<comment type="caution">
    <text evidence="6">The sequence shown here is derived from an EMBL/GenBank/DDBJ whole genome shotgun (WGS) entry which is preliminary data.</text>
</comment>
<dbReference type="Gene3D" id="2.130.10.130">
    <property type="entry name" value="Integrin alpha, N-terminal"/>
    <property type="match status" value="3"/>
</dbReference>
<gene>
    <name evidence="6" type="ORF">ACRB68_33040</name>
</gene>
<evidence type="ECO:0000256" key="3">
    <source>
        <dbReference type="ARBA" id="ARBA00022801"/>
    </source>
</evidence>
<keyword evidence="7" id="KW-1185">Reference proteome</keyword>
<dbReference type="PANTHER" id="PTHR23221:SF7">
    <property type="entry name" value="PHOSPHATIDYLINOSITOL-GLYCAN-SPECIFIC PHOSPHOLIPASE D"/>
    <property type="match status" value="1"/>
</dbReference>
<evidence type="ECO:0000256" key="1">
    <source>
        <dbReference type="ARBA" id="ARBA00022729"/>
    </source>
</evidence>
<dbReference type="PANTHER" id="PTHR23221">
    <property type="entry name" value="GLYCOSYLPHOSPHATIDYLINOSITOL PHOSPHOLIPASE D"/>
    <property type="match status" value="1"/>
</dbReference>
<dbReference type="GO" id="GO:0007155">
    <property type="term" value="P:cell adhesion"/>
    <property type="evidence" value="ECO:0007669"/>
    <property type="project" value="InterPro"/>
</dbReference>
<dbReference type="EMBL" id="WEGH01000002">
    <property type="protein sequence ID" value="MQY05233.1"/>
    <property type="molecule type" value="Genomic_DNA"/>
</dbReference>
<dbReference type="Proteomes" id="UP000487268">
    <property type="component" value="Unassembled WGS sequence"/>
</dbReference>
<dbReference type="Pfam" id="PF01839">
    <property type="entry name" value="FG-GAP"/>
    <property type="match status" value="3"/>
</dbReference>